<dbReference type="RefSeq" id="WP_243796346.1">
    <property type="nucleotide sequence ID" value="NZ_JALHAT010000001.1"/>
</dbReference>
<evidence type="ECO:0000313" key="2">
    <source>
        <dbReference type="EMBL" id="MCJ1959211.1"/>
    </source>
</evidence>
<sequence length="60" mass="5890">MIRTASTRFSLGFVGGLLVGVIIDNIALGLVLGLMLGAGGAKLGTAGEDDADQDSGTPAD</sequence>
<feature type="transmembrane region" description="Helical" evidence="1">
    <location>
        <begin position="12"/>
        <end position="36"/>
    </location>
</feature>
<gene>
    <name evidence="2" type="ORF">MTR65_00770</name>
</gene>
<keyword evidence="1" id="KW-1133">Transmembrane helix</keyword>
<keyword evidence="1" id="KW-0472">Membrane</keyword>
<dbReference type="Proteomes" id="UP001162802">
    <property type="component" value="Unassembled WGS sequence"/>
</dbReference>
<evidence type="ECO:0000313" key="3">
    <source>
        <dbReference type="Proteomes" id="UP001162802"/>
    </source>
</evidence>
<comment type="caution">
    <text evidence="2">The sequence shown here is derived from an EMBL/GenBank/DDBJ whole genome shotgun (WGS) entry which is preliminary data.</text>
</comment>
<evidence type="ECO:0000256" key="1">
    <source>
        <dbReference type="SAM" id="Phobius"/>
    </source>
</evidence>
<organism evidence="2 3">
    <name type="scientific">Novosphingobium mangrovi</name>
    <name type="common">ex Hu et al. 2023</name>
    <dbReference type="NCBI Taxonomy" id="2930094"/>
    <lineage>
        <taxon>Bacteria</taxon>
        <taxon>Pseudomonadati</taxon>
        <taxon>Pseudomonadota</taxon>
        <taxon>Alphaproteobacteria</taxon>
        <taxon>Sphingomonadales</taxon>
        <taxon>Sphingomonadaceae</taxon>
        <taxon>Novosphingobium</taxon>
    </lineage>
</organism>
<reference evidence="2" key="1">
    <citation type="submission" date="2022-03" db="EMBL/GenBank/DDBJ databases">
        <title>Identification of a novel bacterium isolated from mangrove sediments.</title>
        <authorList>
            <person name="Pan X."/>
        </authorList>
    </citation>
    <scope>NUCLEOTIDE SEQUENCE</scope>
    <source>
        <strain evidence="2">B2637</strain>
    </source>
</reference>
<keyword evidence="3" id="KW-1185">Reference proteome</keyword>
<protein>
    <recommendedName>
        <fullName evidence="4">Glycine zipper family protein</fullName>
    </recommendedName>
</protein>
<evidence type="ECO:0008006" key="4">
    <source>
        <dbReference type="Google" id="ProtNLM"/>
    </source>
</evidence>
<proteinExistence type="predicted"/>
<keyword evidence="1" id="KW-0812">Transmembrane</keyword>
<accession>A0ABT0A7N3</accession>
<name>A0ABT0A7N3_9SPHN</name>
<dbReference type="EMBL" id="JALHAT010000001">
    <property type="protein sequence ID" value="MCJ1959211.1"/>
    <property type="molecule type" value="Genomic_DNA"/>
</dbReference>